<evidence type="ECO:0000313" key="6">
    <source>
        <dbReference type="Proteomes" id="UP000265354"/>
    </source>
</evidence>
<dbReference type="EMBL" id="BGZL01000021">
    <property type="protein sequence ID" value="GBQ03712.1"/>
    <property type="molecule type" value="Genomic_DNA"/>
</dbReference>
<evidence type="ECO:0000313" key="5">
    <source>
        <dbReference type="EMBL" id="GBQ03712.1"/>
    </source>
</evidence>
<evidence type="ECO:0000256" key="1">
    <source>
        <dbReference type="ARBA" id="ARBA00010688"/>
    </source>
</evidence>
<name>A0A388T680_9ACTN</name>
<accession>A0A388T680</accession>
<dbReference type="InterPro" id="IPR029056">
    <property type="entry name" value="Ribokinase-like"/>
</dbReference>
<gene>
    <name evidence="5" type="ORF">SSP531S_51870</name>
</gene>
<dbReference type="AlphaFoldDB" id="A0A388T680"/>
<dbReference type="Proteomes" id="UP000265354">
    <property type="component" value="Unassembled WGS sequence"/>
</dbReference>
<dbReference type="PANTHER" id="PTHR10584:SF166">
    <property type="entry name" value="RIBOKINASE"/>
    <property type="match status" value="1"/>
</dbReference>
<organism evidence="5 6">
    <name type="scientific">Streptomyces spongiicola</name>
    <dbReference type="NCBI Taxonomy" id="1690221"/>
    <lineage>
        <taxon>Bacteria</taxon>
        <taxon>Bacillati</taxon>
        <taxon>Actinomycetota</taxon>
        <taxon>Actinomycetes</taxon>
        <taxon>Kitasatosporales</taxon>
        <taxon>Streptomycetaceae</taxon>
        <taxon>Streptomyces</taxon>
    </lineage>
</organism>
<dbReference type="PROSITE" id="PS00583">
    <property type="entry name" value="PFKB_KINASES_1"/>
    <property type="match status" value="1"/>
</dbReference>
<evidence type="ECO:0000256" key="2">
    <source>
        <dbReference type="ARBA" id="ARBA00022679"/>
    </source>
</evidence>
<sequence>MSAPLTISHTGPSPLGEDGYRTGLEWNTNSRARARAAEVIAGNRAERTEVVLDAHLRASDERLSSRPDEQMLWDWECTYFEADPDDENGGGTVLLGVAWYDRAFFDDRRGAWFGAMHTRIYQEIGVPFEHVTVEHWLALDAAEWKPEAPAAQPWPLRPPRPSPDLDVLAQADRLPAEHEKPPGGQCAVQPGGAASNTAVGLVRQGCSVQLVSAVGDDTAGAVCLETLDASGVGTSLVRVQAGARTSMAVVFSSGGAKRMLTFAGADRSLAFDAVTEQDFRTADHLHVVGEPTPALGRVVRLAHRAGRSVSVEWNGRDMSPLARGAALNFMNADEAARLPQAREAPSAVPSGAAAGTARRIAQQVSGDVIVTLGAEGAVWATAEGGLIHEPTVPVVPLDRTGGGDAFDAGVIAGWLAGEPPAVCMRRGLDAALHVITKLGAQP</sequence>
<dbReference type="PANTHER" id="PTHR10584">
    <property type="entry name" value="SUGAR KINASE"/>
    <property type="match status" value="1"/>
</dbReference>
<dbReference type="InterPro" id="IPR011611">
    <property type="entry name" value="PfkB_dom"/>
</dbReference>
<dbReference type="GO" id="GO:0016301">
    <property type="term" value="F:kinase activity"/>
    <property type="evidence" value="ECO:0007669"/>
    <property type="project" value="UniProtKB-KW"/>
</dbReference>
<evidence type="ECO:0000256" key="3">
    <source>
        <dbReference type="ARBA" id="ARBA00022777"/>
    </source>
</evidence>
<dbReference type="PRINTS" id="PR00990">
    <property type="entry name" value="RIBOKINASE"/>
</dbReference>
<dbReference type="Pfam" id="PF00294">
    <property type="entry name" value="PfkB"/>
    <property type="match status" value="1"/>
</dbReference>
<reference evidence="5 6" key="1">
    <citation type="submission" date="2018-07" db="EMBL/GenBank/DDBJ databases">
        <title>Whole Genome Shotgun Sequence of Streptomyces spongiicola strain 531S.</title>
        <authorList>
            <person name="Dohra H."/>
            <person name="Kodani S."/>
        </authorList>
    </citation>
    <scope>NUCLEOTIDE SEQUENCE [LARGE SCALE GENOMIC DNA]</scope>
    <source>
        <strain evidence="5 6">531S</strain>
    </source>
</reference>
<dbReference type="Gene3D" id="3.40.1190.20">
    <property type="match status" value="1"/>
</dbReference>
<comment type="caution">
    <text evidence="5">The sequence shown here is derived from an EMBL/GenBank/DDBJ whole genome shotgun (WGS) entry which is preliminary data.</text>
</comment>
<dbReference type="InterPro" id="IPR002139">
    <property type="entry name" value="Ribo/fructo_kinase"/>
</dbReference>
<keyword evidence="2" id="KW-0808">Transferase</keyword>
<proteinExistence type="inferred from homology"/>
<protein>
    <recommendedName>
        <fullName evidence="4">Carbohydrate kinase PfkB domain-containing protein</fullName>
    </recommendedName>
</protein>
<evidence type="ECO:0000259" key="4">
    <source>
        <dbReference type="Pfam" id="PF00294"/>
    </source>
</evidence>
<dbReference type="RefSeq" id="WP_245991507.1">
    <property type="nucleotide sequence ID" value="NZ_BGZL01000021.1"/>
</dbReference>
<comment type="similarity">
    <text evidence="1">Belongs to the carbohydrate kinase PfkB family.</text>
</comment>
<dbReference type="SUPFAM" id="SSF53613">
    <property type="entry name" value="Ribokinase-like"/>
    <property type="match status" value="1"/>
</dbReference>
<feature type="domain" description="Carbohydrate kinase PfkB" evidence="4">
    <location>
        <begin position="178"/>
        <end position="441"/>
    </location>
</feature>
<dbReference type="InterPro" id="IPR002173">
    <property type="entry name" value="Carboh/pur_kinase_PfkB_CS"/>
</dbReference>
<keyword evidence="3" id="KW-0418">Kinase</keyword>
<dbReference type="GO" id="GO:0006796">
    <property type="term" value="P:phosphate-containing compound metabolic process"/>
    <property type="evidence" value="ECO:0007669"/>
    <property type="project" value="UniProtKB-ARBA"/>
</dbReference>